<dbReference type="PANTHER" id="PTHR11266">
    <property type="entry name" value="PEROXISOMAL MEMBRANE PROTEIN 2, PXMP2 MPV17"/>
    <property type="match status" value="1"/>
</dbReference>
<feature type="transmembrane region" description="Helical" evidence="6">
    <location>
        <begin position="184"/>
        <end position="204"/>
    </location>
</feature>
<evidence type="ECO:0000256" key="1">
    <source>
        <dbReference type="ARBA" id="ARBA00004141"/>
    </source>
</evidence>
<dbReference type="EMBL" id="HBGV01002012">
    <property type="protein sequence ID" value="CAD9470661.1"/>
    <property type="molecule type" value="Transcribed_RNA"/>
</dbReference>
<evidence type="ECO:0000313" key="7">
    <source>
        <dbReference type="EMBL" id="CAD9470661.1"/>
    </source>
</evidence>
<gene>
    <name evidence="7" type="ORF">HTAM1171_LOCUS1230</name>
</gene>
<evidence type="ECO:0000256" key="3">
    <source>
        <dbReference type="ARBA" id="ARBA00022692"/>
    </source>
</evidence>
<evidence type="ECO:0000256" key="4">
    <source>
        <dbReference type="ARBA" id="ARBA00022989"/>
    </source>
</evidence>
<keyword evidence="3 6" id="KW-0812">Transmembrane</keyword>
<reference evidence="7" key="1">
    <citation type="submission" date="2021-01" db="EMBL/GenBank/DDBJ databases">
        <authorList>
            <person name="Corre E."/>
            <person name="Pelletier E."/>
            <person name="Niang G."/>
            <person name="Scheremetjew M."/>
            <person name="Finn R."/>
            <person name="Kale V."/>
            <person name="Holt S."/>
            <person name="Cochrane G."/>
            <person name="Meng A."/>
            <person name="Brown T."/>
            <person name="Cohen L."/>
        </authorList>
    </citation>
    <scope>NUCLEOTIDE SEQUENCE</scope>
    <source>
        <strain evidence="7">CCMP826</strain>
    </source>
</reference>
<comment type="subcellular location">
    <subcellularLocation>
        <location evidence="1">Membrane</location>
        <topology evidence="1">Multi-pass membrane protein</topology>
    </subcellularLocation>
</comment>
<dbReference type="GO" id="GO:0016020">
    <property type="term" value="C:membrane"/>
    <property type="evidence" value="ECO:0007669"/>
    <property type="project" value="UniProtKB-SubCell"/>
</dbReference>
<feature type="transmembrane region" description="Helical" evidence="6">
    <location>
        <begin position="247"/>
        <end position="267"/>
    </location>
</feature>
<feature type="transmembrane region" description="Helical" evidence="6">
    <location>
        <begin position="133"/>
        <end position="153"/>
    </location>
</feature>
<protein>
    <submittedName>
        <fullName evidence="7">Uncharacterized protein</fullName>
    </submittedName>
</protein>
<evidence type="ECO:0000256" key="2">
    <source>
        <dbReference type="ARBA" id="ARBA00006824"/>
    </source>
</evidence>
<dbReference type="PANTHER" id="PTHR11266:SF17">
    <property type="entry name" value="PROTEIN MPV17"/>
    <property type="match status" value="1"/>
</dbReference>
<keyword evidence="4 6" id="KW-1133">Transmembrane helix</keyword>
<sequence length="271" mass="29700">MRSSLIIVTVGCASAFVQPNHFAQNNLEASSTQTNMVESTSLVESAAHVAQHLTSITEMADNALEPQITNMINEIEYSPSPMTWYSDMLRGHPLTTKATTAGIIAAIGDAIAQRRDASLLDTDEYEYDIMKGASMITFSILYAGIFQHFWFGWLNNNLEAMLVANASLGPNALAAAKLLVNQMLIVPTVYMPLFFGVTGALAGMTINDTVTKARSQFMPLLRQKYAFWLPAQFVQFAFVAPEWQITYLCSAGLVWTVILSSFGASIMSSEK</sequence>
<dbReference type="InterPro" id="IPR007248">
    <property type="entry name" value="Mpv17_PMP22"/>
</dbReference>
<evidence type="ECO:0000256" key="6">
    <source>
        <dbReference type="RuleBase" id="RU363053"/>
    </source>
</evidence>
<proteinExistence type="inferred from homology"/>
<organism evidence="7">
    <name type="scientific">Helicotheca tamesis</name>
    <dbReference type="NCBI Taxonomy" id="374047"/>
    <lineage>
        <taxon>Eukaryota</taxon>
        <taxon>Sar</taxon>
        <taxon>Stramenopiles</taxon>
        <taxon>Ochrophyta</taxon>
        <taxon>Bacillariophyta</taxon>
        <taxon>Mediophyceae</taxon>
        <taxon>Lithodesmiophycidae</taxon>
        <taxon>Lithodesmiales</taxon>
        <taxon>Lithodesmiaceae</taxon>
        <taxon>Helicotheca</taxon>
    </lineage>
</organism>
<comment type="similarity">
    <text evidence="2 6">Belongs to the peroxisomal membrane protein PXMP2/4 family.</text>
</comment>
<evidence type="ECO:0000256" key="5">
    <source>
        <dbReference type="ARBA" id="ARBA00023136"/>
    </source>
</evidence>
<dbReference type="Pfam" id="PF04117">
    <property type="entry name" value="Mpv17_PMP22"/>
    <property type="match status" value="1"/>
</dbReference>
<dbReference type="AlphaFoldDB" id="A0A7S2E1Z7"/>
<keyword evidence="5 6" id="KW-0472">Membrane</keyword>
<name>A0A7S2E1Z7_9STRA</name>
<accession>A0A7S2E1Z7</accession>
<dbReference type="GO" id="GO:0005737">
    <property type="term" value="C:cytoplasm"/>
    <property type="evidence" value="ECO:0007669"/>
    <property type="project" value="TreeGrafter"/>
</dbReference>